<dbReference type="Proteomes" id="UP000199387">
    <property type="component" value="Unassembled WGS sequence"/>
</dbReference>
<evidence type="ECO:0000313" key="3">
    <source>
        <dbReference type="EMBL" id="SDC11321.1"/>
    </source>
</evidence>
<dbReference type="GO" id="GO:0047617">
    <property type="term" value="F:fatty acyl-CoA hydrolase activity"/>
    <property type="evidence" value="ECO:0007669"/>
    <property type="project" value="TreeGrafter"/>
</dbReference>
<dbReference type="RefSeq" id="WP_091566502.1">
    <property type="nucleotide sequence ID" value="NZ_FMZA01000003.1"/>
</dbReference>
<evidence type="ECO:0000256" key="1">
    <source>
        <dbReference type="ARBA" id="ARBA00005953"/>
    </source>
</evidence>
<dbReference type="NCBIfam" id="TIGR00051">
    <property type="entry name" value="YbgC/FadM family acyl-CoA thioesterase"/>
    <property type="match status" value="1"/>
</dbReference>
<dbReference type="PANTHER" id="PTHR31793:SF27">
    <property type="entry name" value="NOVEL THIOESTERASE SUPERFAMILY DOMAIN AND SAPOSIN A-TYPE DOMAIN CONTAINING PROTEIN (0610012H03RIK)"/>
    <property type="match status" value="1"/>
</dbReference>
<dbReference type="PANTHER" id="PTHR31793">
    <property type="entry name" value="4-HYDROXYBENZOYL-COA THIOESTERASE FAMILY MEMBER"/>
    <property type="match status" value="1"/>
</dbReference>
<dbReference type="EMBL" id="FMZA01000003">
    <property type="protein sequence ID" value="SDC11321.1"/>
    <property type="molecule type" value="Genomic_DNA"/>
</dbReference>
<evidence type="ECO:0000313" key="4">
    <source>
        <dbReference type="Proteomes" id="UP000199387"/>
    </source>
</evidence>
<sequence length="132" mass="15387">MRHEFHLTVRSTDVDMIGHVNHAKYLEYMEWARFEWLKKLGLSMDELTRRQLLPVVVHLRIDYRKELKLDEQVKIISEPIRSGTKSSVVGQKAFNSRGDLACEAEITWVLIDAKRRKAVELPSEVKSLLQSV</sequence>
<keyword evidence="4" id="KW-1185">Reference proteome</keyword>
<dbReference type="Gene3D" id="3.10.129.10">
    <property type="entry name" value="Hotdog Thioesterase"/>
    <property type="match status" value="1"/>
</dbReference>
<evidence type="ECO:0000256" key="2">
    <source>
        <dbReference type="ARBA" id="ARBA00022801"/>
    </source>
</evidence>
<dbReference type="STRING" id="1236220.SAMN04488112_10396"/>
<dbReference type="InterPro" id="IPR006684">
    <property type="entry name" value="YbgC/YbaW"/>
</dbReference>
<dbReference type="CDD" id="cd00586">
    <property type="entry name" value="4HBT"/>
    <property type="match status" value="1"/>
</dbReference>
<comment type="similarity">
    <text evidence="1">Belongs to the 4-hydroxybenzoyl-CoA thioesterase family.</text>
</comment>
<dbReference type="InterPro" id="IPR029069">
    <property type="entry name" value="HotDog_dom_sf"/>
</dbReference>
<dbReference type="SUPFAM" id="SSF54637">
    <property type="entry name" value="Thioesterase/thiol ester dehydrase-isomerase"/>
    <property type="match status" value="1"/>
</dbReference>
<organism evidence="3 4">
    <name type="scientific">Melghirimyces thermohalophilus</name>
    <dbReference type="NCBI Taxonomy" id="1236220"/>
    <lineage>
        <taxon>Bacteria</taxon>
        <taxon>Bacillati</taxon>
        <taxon>Bacillota</taxon>
        <taxon>Bacilli</taxon>
        <taxon>Bacillales</taxon>
        <taxon>Thermoactinomycetaceae</taxon>
        <taxon>Melghirimyces</taxon>
    </lineage>
</organism>
<name>A0A1G6IY46_9BACL</name>
<protein>
    <submittedName>
        <fullName evidence="3">Thioesterase-3</fullName>
    </submittedName>
</protein>
<dbReference type="PIRSF" id="PIRSF003230">
    <property type="entry name" value="YbgC"/>
    <property type="match status" value="1"/>
</dbReference>
<dbReference type="InterPro" id="IPR050563">
    <property type="entry name" value="4-hydroxybenzoyl-CoA_TE"/>
</dbReference>
<proteinExistence type="inferred from homology"/>
<dbReference type="Pfam" id="PF13279">
    <property type="entry name" value="4HBT_2"/>
    <property type="match status" value="1"/>
</dbReference>
<accession>A0A1G6IY46</accession>
<dbReference type="OrthoDB" id="9801517at2"/>
<gene>
    <name evidence="3" type="ORF">SAMN04488112_10396</name>
</gene>
<reference evidence="3 4" key="1">
    <citation type="submission" date="2016-10" db="EMBL/GenBank/DDBJ databases">
        <authorList>
            <person name="de Groot N.N."/>
        </authorList>
    </citation>
    <scope>NUCLEOTIDE SEQUENCE [LARGE SCALE GENOMIC DNA]</scope>
    <source>
        <strain evidence="3 4">DSM 45514</strain>
    </source>
</reference>
<keyword evidence="2" id="KW-0378">Hydrolase</keyword>
<dbReference type="AlphaFoldDB" id="A0A1G6IY46"/>